<keyword evidence="2" id="KW-0121">Carboxypeptidase</keyword>
<dbReference type="AlphaFoldDB" id="A0A450YG71"/>
<dbReference type="GO" id="GO:0004180">
    <property type="term" value="F:carboxypeptidase activity"/>
    <property type="evidence" value="ECO:0007669"/>
    <property type="project" value="UniProtKB-KW"/>
</dbReference>
<dbReference type="PANTHER" id="PTHR34385:SF1">
    <property type="entry name" value="PEPTIDOGLYCAN L-ALANYL-D-GLUTAMATE ENDOPEPTIDASE CWLK"/>
    <property type="match status" value="1"/>
</dbReference>
<evidence type="ECO:0000259" key="1">
    <source>
        <dbReference type="Pfam" id="PF02557"/>
    </source>
</evidence>
<sequence>MDRRYFLRLIVGGTAVAGSAHWSPVSAQPQTPQLGKDYFRKIRNFDSHHQEDIILKRDDRLLLADVVAHCRRVQKNIGHGNFHLLGFDEMLRFGRNYSKIKPFTVREIEFMEQLFYVEATRYGFLGEKLLTRLTDNIPKREVIKIPGTGQYITKGKSLAICHKVQRAVGDDLILTSGVRGIVKQMYLFLNKALASNGNLSRASRSLAPPGYSYHAIGDFDVGQKGLGRLNFTKTFATTKVYRRLIDLGFTDIRYPRNNPFGVRFEPWHIKIIS</sequence>
<dbReference type="GO" id="GO:0006508">
    <property type="term" value="P:proteolysis"/>
    <property type="evidence" value="ECO:0007669"/>
    <property type="project" value="InterPro"/>
</dbReference>
<dbReference type="InterPro" id="IPR052179">
    <property type="entry name" value="DD-CPase-like"/>
</dbReference>
<dbReference type="InterPro" id="IPR009045">
    <property type="entry name" value="Zn_M74/Hedgehog-like"/>
</dbReference>
<proteinExistence type="predicted"/>
<accession>A0A450YG71</accession>
<dbReference type="EMBL" id="CAADFR010000062">
    <property type="protein sequence ID" value="VFK40537.1"/>
    <property type="molecule type" value="Genomic_DNA"/>
</dbReference>
<dbReference type="SUPFAM" id="SSF55166">
    <property type="entry name" value="Hedgehog/DD-peptidase"/>
    <property type="match status" value="1"/>
</dbReference>
<reference evidence="2" key="1">
    <citation type="submission" date="2019-02" db="EMBL/GenBank/DDBJ databases">
        <authorList>
            <person name="Gruber-Vodicka R. H."/>
            <person name="Seah K. B. B."/>
        </authorList>
    </citation>
    <scope>NUCLEOTIDE SEQUENCE</scope>
    <source>
        <strain evidence="3">BECK_S1320</strain>
        <strain evidence="2">BECK_S1321</strain>
    </source>
</reference>
<dbReference type="Gene3D" id="3.30.1380.10">
    <property type="match status" value="1"/>
</dbReference>
<dbReference type="Pfam" id="PF02557">
    <property type="entry name" value="VanY"/>
    <property type="match status" value="1"/>
</dbReference>
<dbReference type="InterPro" id="IPR003709">
    <property type="entry name" value="VanY-like_core_dom"/>
</dbReference>
<keyword evidence="2" id="KW-0645">Protease</keyword>
<dbReference type="EMBL" id="CAADFU010000066">
    <property type="protein sequence ID" value="VFK46050.1"/>
    <property type="molecule type" value="Genomic_DNA"/>
</dbReference>
<organism evidence="2">
    <name type="scientific">Candidatus Kentrum sp. SD</name>
    <dbReference type="NCBI Taxonomy" id="2126332"/>
    <lineage>
        <taxon>Bacteria</taxon>
        <taxon>Pseudomonadati</taxon>
        <taxon>Pseudomonadota</taxon>
        <taxon>Gammaproteobacteria</taxon>
        <taxon>Candidatus Kentrum</taxon>
    </lineage>
</organism>
<evidence type="ECO:0000313" key="2">
    <source>
        <dbReference type="EMBL" id="VFK40537.1"/>
    </source>
</evidence>
<name>A0A450YG71_9GAMM</name>
<dbReference type="CDD" id="cd14814">
    <property type="entry name" value="Peptidase_M15"/>
    <property type="match status" value="1"/>
</dbReference>
<evidence type="ECO:0000313" key="3">
    <source>
        <dbReference type="EMBL" id="VFK46050.1"/>
    </source>
</evidence>
<keyword evidence="2" id="KW-0378">Hydrolase</keyword>
<dbReference type="PANTHER" id="PTHR34385">
    <property type="entry name" value="D-ALANYL-D-ALANINE CARBOXYPEPTIDASE"/>
    <property type="match status" value="1"/>
</dbReference>
<feature type="domain" description="D-alanyl-D-alanine carboxypeptidase-like core" evidence="1">
    <location>
        <begin position="167"/>
        <end position="270"/>
    </location>
</feature>
<gene>
    <name evidence="3" type="ORF">BECKSD772E_GA0070983_10669</name>
    <name evidence="2" type="ORF">BECKSD772F_GA0070984_106210</name>
</gene>
<protein>
    <submittedName>
        <fullName evidence="2">D-alanyl-D-alanine carboxypeptidase</fullName>
    </submittedName>
</protein>